<dbReference type="Proteomes" id="UP000284706">
    <property type="component" value="Unassembled WGS sequence"/>
</dbReference>
<gene>
    <name evidence="2" type="ORF">CVT26_008766</name>
</gene>
<feature type="compositionally biased region" description="Low complexity" evidence="1">
    <location>
        <begin position="417"/>
        <end position="465"/>
    </location>
</feature>
<evidence type="ECO:0000313" key="2">
    <source>
        <dbReference type="EMBL" id="PPQ84920.1"/>
    </source>
</evidence>
<protein>
    <submittedName>
        <fullName evidence="2">Uncharacterized protein</fullName>
    </submittedName>
</protein>
<dbReference type="STRING" id="231916.A0A409X2E7"/>
<proteinExistence type="predicted"/>
<accession>A0A409X2E7</accession>
<dbReference type="AlphaFoldDB" id="A0A409X2E7"/>
<organism evidence="2 3">
    <name type="scientific">Gymnopilus dilepis</name>
    <dbReference type="NCBI Taxonomy" id="231916"/>
    <lineage>
        <taxon>Eukaryota</taxon>
        <taxon>Fungi</taxon>
        <taxon>Dikarya</taxon>
        <taxon>Basidiomycota</taxon>
        <taxon>Agaricomycotina</taxon>
        <taxon>Agaricomycetes</taxon>
        <taxon>Agaricomycetidae</taxon>
        <taxon>Agaricales</taxon>
        <taxon>Agaricineae</taxon>
        <taxon>Hymenogastraceae</taxon>
        <taxon>Gymnopilus</taxon>
    </lineage>
</organism>
<name>A0A409X2E7_9AGAR</name>
<evidence type="ECO:0000256" key="1">
    <source>
        <dbReference type="SAM" id="MobiDB-lite"/>
    </source>
</evidence>
<dbReference type="OrthoDB" id="2803783at2759"/>
<feature type="compositionally biased region" description="Basic residues" evidence="1">
    <location>
        <begin position="499"/>
        <end position="509"/>
    </location>
</feature>
<feature type="region of interest" description="Disordered" evidence="1">
    <location>
        <begin position="355"/>
        <end position="374"/>
    </location>
</feature>
<keyword evidence="3" id="KW-1185">Reference proteome</keyword>
<dbReference type="EMBL" id="NHYE01004382">
    <property type="protein sequence ID" value="PPQ84920.1"/>
    <property type="molecule type" value="Genomic_DNA"/>
</dbReference>
<sequence>MVNPGSFQGKRKEFLLGEKAAYAAAVEGDYAADAIANIQRRFFKRFPIEMPADEEPTLEFLDAVNDEEADKDPELPRESEMTPEEFAAAMKALEQRAEMIAFRKGQIKRWLVYQHMKDNSVDDPSRDGAYRALLQRLTGVGDSRPWQKTASNVWRRDRRDVIEAEARRRVPPQDKKKLASIRQMVASEMFAALSAEEKEKWDKIAKTEHTFAVDKWENEINGPPSTRPVDRQKCILGLVTFIQPILDGVAAATGWKCSLIAGGPEPASGGRLTIVSAHAGVTSGDIKMNFVRAERQKYKDGVLPAFASFLRKCYIVLMISVSCLTSSTAPDDCRAFALSPNSNIRGMDVIELEKEGSTDAPQPAPPPQEPLPVNIMTHNALTYPPPSAHVMSFLSALSLNRSKSFAAAPANTSTSMLAMSSSTSHRSTSPSCESITSSDSSESTSSSTSTSSSSSTPATSTTSLSDGEDAGPEASDCEDVAARRTRSRASKSRSEPAQRKSRATSKRRQGVPAVQDDSSVARRSKRQRIGETMAPPPDWFTKVWEGFTSEDLGEKWTKFLGLWKAFEQREGFKDGAKLGSRNRPAIVEEWIAHRHRSTIWRPAIDLKDFESNFKAWWTALQPEWRVSRGSIKKSQLDGEWGPLRRSGKNGFLSIVAALFYWGINAQESAKSRKAWLTALSDCTSALERL</sequence>
<reference evidence="2 3" key="1">
    <citation type="journal article" date="2018" name="Evol. Lett.">
        <title>Horizontal gene cluster transfer increased hallucinogenic mushroom diversity.</title>
        <authorList>
            <person name="Reynolds H.T."/>
            <person name="Vijayakumar V."/>
            <person name="Gluck-Thaler E."/>
            <person name="Korotkin H.B."/>
            <person name="Matheny P.B."/>
            <person name="Slot J.C."/>
        </authorList>
    </citation>
    <scope>NUCLEOTIDE SEQUENCE [LARGE SCALE GENOMIC DNA]</scope>
    <source>
        <strain evidence="2 3">SRW20</strain>
    </source>
</reference>
<dbReference type="InParanoid" id="A0A409X2E7"/>
<feature type="compositionally biased region" description="Acidic residues" evidence="1">
    <location>
        <begin position="466"/>
        <end position="479"/>
    </location>
</feature>
<feature type="region of interest" description="Disordered" evidence="1">
    <location>
        <begin position="417"/>
        <end position="535"/>
    </location>
</feature>
<evidence type="ECO:0000313" key="3">
    <source>
        <dbReference type="Proteomes" id="UP000284706"/>
    </source>
</evidence>
<comment type="caution">
    <text evidence="2">The sequence shown here is derived from an EMBL/GenBank/DDBJ whole genome shotgun (WGS) entry which is preliminary data.</text>
</comment>